<proteinExistence type="predicted"/>
<evidence type="ECO:0000313" key="2">
    <source>
        <dbReference type="Proteomes" id="UP001171606"/>
    </source>
</evidence>
<dbReference type="Proteomes" id="UP001171606">
    <property type="component" value="Unassembled WGS sequence"/>
</dbReference>
<keyword evidence="2" id="KW-1185">Reference proteome</keyword>
<organism evidence="1 2">
    <name type="scientific">Burkholderia metallica</name>
    <dbReference type="NCBI Taxonomy" id="488729"/>
    <lineage>
        <taxon>Bacteria</taxon>
        <taxon>Pseudomonadati</taxon>
        <taxon>Pseudomonadota</taxon>
        <taxon>Betaproteobacteria</taxon>
        <taxon>Burkholderiales</taxon>
        <taxon>Burkholderiaceae</taxon>
        <taxon>Burkholderia</taxon>
        <taxon>Burkholderia cepacia complex</taxon>
    </lineage>
</organism>
<reference evidence="1" key="1">
    <citation type="submission" date="2023-07" db="EMBL/GenBank/DDBJ databases">
        <title>A collection of bacterial strains from the Burkholderia cepacia Research Laboratory and Repository.</title>
        <authorList>
            <person name="Lipuma J."/>
            <person name="Spilker T."/>
            <person name="Caverly L."/>
        </authorList>
    </citation>
    <scope>NUCLEOTIDE SEQUENCE</scope>
    <source>
        <strain evidence="1">AU42020</strain>
    </source>
</reference>
<sequence>MYRWSQHRRGFPAFDTGRGQMHEPTLRDALAAHSCAASVVDIPTLKSLATLCFSSVSVMQGVDNRDSERRKMLCFRRVSVGDRLRVRLAWCGLPGVERASRGNSGRRAF</sequence>
<protein>
    <submittedName>
        <fullName evidence="1">Uncharacterized protein</fullName>
    </submittedName>
</protein>
<dbReference type="EMBL" id="JAUJSQ010000021">
    <property type="protein sequence ID" value="MDN7936100.1"/>
    <property type="molecule type" value="Genomic_DNA"/>
</dbReference>
<name>A0ABT8PLR1_9BURK</name>
<gene>
    <name evidence="1" type="ORF">QZM52_32995</name>
</gene>
<accession>A0ABT8PLR1</accession>
<comment type="caution">
    <text evidence="1">The sequence shown here is derived from an EMBL/GenBank/DDBJ whole genome shotgun (WGS) entry which is preliminary data.</text>
</comment>
<dbReference type="RefSeq" id="WP_301757426.1">
    <property type="nucleotide sequence ID" value="NZ_JAUJSQ010000021.1"/>
</dbReference>
<evidence type="ECO:0000313" key="1">
    <source>
        <dbReference type="EMBL" id="MDN7936100.1"/>
    </source>
</evidence>